<organism evidence="1 2">
    <name type="scientific">Caerostris extrusa</name>
    <name type="common">Bark spider</name>
    <name type="synonym">Caerostris bankana</name>
    <dbReference type="NCBI Taxonomy" id="172846"/>
    <lineage>
        <taxon>Eukaryota</taxon>
        <taxon>Metazoa</taxon>
        <taxon>Ecdysozoa</taxon>
        <taxon>Arthropoda</taxon>
        <taxon>Chelicerata</taxon>
        <taxon>Arachnida</taxon>
        <taxon>Araneae</taxon>
        <taxon>Araneomorphae</taxon>
        <taxon>Entelegynae</taxon>
        <taxon>Araneoidea</taxon>
        <taxon>Araneidae</taxon>
        <taxon>Caerostris</taxon>
    </lineage>
</organism>
<dbReference type="AlphaFoldDB" id="A0AAV4VQP8"/>
<proteinExistence type="predicted"/>
<reference evidence="1 2" key="1">
    <citation type="submission" date="2021-06" db="EMBL/GenBank/DDBJ databases">
        <title>Caerostris extrusa draft genome.</title>
        <authorList>
            <person name="Kono N."/>
            <person name="Arakawa K."/>
        </authorList>
    </citation>
    <scope>NUCLEOTIDE SEQUENCE [LARGE SCALE GENOMIC DNA]</scope>
</reference>
<dbReference type="EMBL" id="BPLR01014949">
    <property type="protein sequence ID" value="GIY72458.1"/>
    <property type="molecule type" value="Genomic_DNA"/>
</dbReference>
<comment type="caution">
    <text evidence="1">The sequence shown here is derived from an EMBL/GenBank/DDBJ whole genome shotgun (WGS) entry which is preliminary data.</text>
</comment>
<protein>
    <submittedName>
        <fullName evidence="1">Uncharacterized protein</fullName>
    </submittedName>
</protein>
<keyword evidence="2" id="KW-1185">Reference proteome</keyword>
<gene>
    <name evidence="1" type="ORF">CEXT_678261</name>
</gene>
<dbReference type="Proteomes" id="UP001054945">
    <property type="component" value="Unassembled WGS sequence"/>
</dbReference>
<sequence length="202" mass="22716">MREQLQLYVLAHEFTKLIDHFGISKLSSNYNMVPPQYDIGGVATRSLPALSGLALFHENKMKQYYSTEITKHIPNLLIRSIAQIDGGEVNLLFLVILSFLKAITAQNHRRYMKATNPQIFRRNCFLPSFPNDYQIGVAQPLVLLCITAGVTIAELPGCYNSCCRSPTSINSRACIIRGVVLKKNGTFRVQEGRRGHPFAVFK</sequence>
<accession>A0AAV4VQP8</accession>
<name>A0AAV4VQP8_CAEEX</name>
<evidence type="ECO:0000313" key="2">
    <source>
        <dbReference type="Proteomes" id="UP001054945"/>
    </source>
</evidence>
<evidence type="ECO:0000313" key="1">
    <source>
        <dbReference type="EMBL" id="GIY72458.1"/>
    </source>
</evidence>